<organism evidence="2 3">
    <name type="scientific">Pholiota conissans</name>
    <dbReference type="NCBI Taxonomy" id="109636"/>
    <lineage>
        <taxon>Eukaryota</taxon>
        <taxon>Fungi</taxon>
        <taxon>Dikarya</taxon>
        <taxon>Basidiomycota</taxon>
        <taxon>Agaricomycotina</taxon>
        <taxon>Agaricomycetes</taxon>
        <taxon>Agaricomycetidae</taxon>
        <taxon>Agaricales</taxon>
        <taxon>Agaricineae</taxon>
        <taxon>Strophariaceae</taxon>
        <taxon>Pholiota</taxon>
    </lineage>
</organism>
<comment type="caution">
    <text evidence="2">The sequence shown here is derived from an EMBL/GenBank/DDBJ whole genome shotgun (WGS) entry which is preliminary data.</text>
</comment>
<reference evidence="2" key="1">
    <citation type="submission" date="2020-11" db="EMBL/GenBank/DDBJ databases">
        <authorList>
            <consortium name="DOE Joint Genome Institute"/>
            <person name="Ahrendt S."/>
            <person name="Riley R."/>
            <person name="Andreopoulos W."/>
            <person name="Labutti K."/>
            <person name="Pangilinan J."/>
            <person name="Ruiz-Duenas F.J."/>
            <person name="Barrasa J.M."/>
            <person name="Sanchez-Garcia M."/>
            <person name="Camarero S."/>
            <person name="Miyauchi S."/>
            <person name="Serrano A."/>
            <person name="Linde D."/>
            <person name="Babiker R."/>
            <person name="Drula E."/>
            <person name="Ayuso-Fernandez I."/>
            <person name="Pacheco R."/>
            <person name="Padilla G."/>
            <person name="Ferreira P."/>
            <person name="Barriuso J."/>
            <person name="Kellner H."/>
            <person name="Castanera R."/>
            <person name="Alfaro M."/>
            <person name="Ramirez L."/>
            <person name="Pisabarro A.G."/>
            <person name="Kuo A."/>
            <person name="Tritt A."/>
            <person name="Lipzen A."/>
            <person name="He G."/>
            <person name="Yan M."/>
            <person name="Ng V."/>
            <person name="Cullen D."/>
            <person name="Martin F."/>
            <person name="Rosso M.-N."/>
            <person name="Henrissat B."/>
            <person name="Hibbett D."/>
            <person name="Martinez A.T."/>
            <person name="Grigoriev I.V."/>
        </authorList>
    </citation>
    <scope>NUCLEOTIDE SEQUENCE</scope>
    <source>
        <strain evidence="2">CIRM-BRFM 674</strain>
    </source>
</reference>
<keyword evidence="3" id="KW-1185">Reference proteome</keyword>
<protein>
    <submittedName>
        <fullName evidence="2">Uncharacterized protein</fullName>
    </submittedName>
</protein>
<evidence type="ECO:0000256" key="1">
    <source>
        <dbReference type="SAM" id="MobiDB-lite"/>
    </source>
</evidence>
<dbReference type="AlphaFoldDB" id="A0A9P5YNG5"/>
<dbReference type="Proteomes" id="UP000807469">
    <property type="component" value="Unassembled WGS sequence"/>
</dbReference>
<evidence type="ECO:0000313" key="2">
    <source>
        <dbReference type="EMBL" id="KAF9473013.1"/>
    </source>
</evidence>
<name>A0A9P5YNG5_9AGAR</name>
<dbReference type="EMBL" id="MU155477">
    <property type="protein sequence ID" value="KAF9473013.1"/>
    <property type="molecule type" value="Genomic_DNA"/>
</dbReference>
<dbReference type="OrthoDB" id="3172906at2759"/>
<accession>A0A9P5YNG5</accession>
<proteinExistence type="predicted"/>
<gene>
    <name evidence="2" type="ORF">BDN70DRAFT_886276</name>
</gene>
<feature type="region of interest" description="Disordered" evidence="1">
    <location>
        <begin position="1"/>
        <end position="26"/>
    </location>
</feature>
<sequence length="212" mass="23154">MDPRPAQSRFSRHSSRKSMPPPPLARRATIDLPSLSVNPILIHKFLSRQRSSTGFDAPIHWNMALPPSTARLAAALAPADANANGTRWSRVVAVSPQSAPSVTVRIEGIERPVVVFPATIGYPIRIEDMLETIHSVLRYEAFEALGVHGLLPGDVDSSSGMGNVAFDEAATANAIQRKFPRGAWWGGLYESADEREVWVLEVCAAKRAHQRS</sequence>
<evidence type="ECO:0000313" key="3">
    <source>
        <dbReference type="Proteomes" id="UP000807469"/>
    </source>
</evidence>